<evidence type="ECO:0000313" key="2">
    <source>
        <dbReference type="EMBL" id="EIJ34090.1"/>
    </source>
</evidence>
<keyword evidence="3" id="KW-1185">Reference proteome</keyword>
<feature type="region of interest" description="Disordered" evidence="1">
    <location>
        <begin position="492"/>
        <end position="556"/>
    </location>
</feature>
<reference evidence="3" key="1">
    <citation type="journal article" date="2011" name="Stand. Genomic Sci.">
        <title>Genome sequence of the filamentous, gliding Thiothrix nivea neotype strain (JP2(T)).</title>
        <authorList>
            <person name="Lapidus A."/>
            <person name="Nolan M."/>
            <person name="Lucas S."/>
            <person name="Glavina Del Rio T."/>
            <person name="Tice H."/>
            <person name="Cheng J.F."/>
            <person name="Tapia R."/>
            <person name="Han C."/>
            <person name="Goodwin L."/>
            <person name="Pitluck S."/>
            <person name="Liolios K."/>
            <person name="Pagani I."/>
            <person name="Ivanova N."/>
            <person name="Huntemann M."/>
            <person name="Mavromatis K."/>
            <person name="Mikhailova N."/>
            <person name="Pati A."/>
            <person name="Chen A."/>
            <person name="Palaniappan K."/>
            <person name="Land M."/>
            <person name="Brambilla E.M."/>
            <person name="Rohde M."/>
            <person name="Abt B."/>
            <person name="Verbarg S."/>
            <person name="Goker M."/>
            <person name="Bristow J."/>
            <person name="Eisen J.A."/>
            <person name="Markowitz V."/>
            <person name="Hugenholtz P."/>
            <person name="Kyrpides N.C."/>
            <person name="Klenk H.P."/>
            <person name="Woyke T."/>
        </authorList>
    </citation>
    <scope>NUCLEOTIDE SEQUENCE [LARGE SCALE GENOMIC DNA]</scope>
    <source>
        <strain evidence="3">ATCC 35100 / DSM 5205 / JP2</strain>
    </source>
</reference>
<evidence type="ECO:0000313" key="3">
    <source>
        <dbReference type="Proteomes" id="UP000005317"/>
    </source>
</evidence>
<accession>A0A656HFB8</accession>
<gene>
    <name evidence="2" type="ORF">Thini_1487</name>
</gene>
<name>A0A656HFB8_THINJ</name>
<dbReference type="Proteomes" id="UP000005317">
    <property type="component" value="Unassembled WGS sequence"/>
</dbReference>
<feature type="compositionally biased region" description="Pro residues" evidence="1">
    <location>
        <begin position="510"/>
        <end position="531"/>
    </location>
</feature>
<dbReference type="OrthoDB" id="5888723at2"/>
<dbReference type="InterPro" id="IPR032048">
    <property type="entry name" value="TGase_elicitor"/>
</dbReference>
<evidence type="ECO:0000256" key="1">
    <source>
        <dbReference type="SAM" id="MobiDB-lite"/>
    </source>
</evidence>
<dbReference type="GO" id="GO:0016755">
    <property type="term" value="F:aminoacyltransferase activity"/>
    <property type="evidence" value="ECO:0007669"/>
    <property type="project" value="InterPro"/>
</dbReference>
<organism evidence="2 3">
    <name type="scientific">Thiothrix nivea (strain ATCC 35100 / DSM 5205 / JP2)</name>
    <dbReference type="NCBI Taxonomy" id="870187"/>
    <lineage>
        <taxon>Bacteria</taxon>
        <taxon>Pseudomonadati</taxon>
        <taxon>Pseudomonadota</taxon>
        <taxon>Gammaproteobacteria</taxon>
        <taxon>Thiotrichales</taxon>
        <taxon>Thiotrichaceae</taxon>
        <taxon>Thiothrix</taxon>
    </lineage>
</organism>
<proteinExistence type="predicted"/>
<dbReference type="Pfam" id="PF16683">
    <property type="entry name" value="TGase_elicitor"/>
    <property type="match status" value="1"/>
</dbReference>
<protein>
    <submittedName>
        <fullName evidence="2">Uncharacterized protein</fullName>
    </submittedName>
</protein>
<dbReference type="EMBL" id="JH651384">
    <property type="protein sequence ID" value="EIJ34090.1"/>
    <property type="molecule type" value="Genomic_DNA"/>
</dbReference>
<sequence length="570" mass="61542">MSDTIEHQVNADLAEFVADPVSFMNRQPPKRDTQGNPVEGVTLFSAEAIDDLSFIDAHDTQRMHILQPDAGEPGGVSTRAAIGSNDKPADLVDALKYTRLDQMEAAGLMKATLAESPWSDDYWGIYKGILGARYADPNFPESSDWKENSDYIRNHPAATILASGNASKINQLSPAEKYDALVGDSSFSLTMAMWLEGKGYYDKYGSVESWMGICHGWAPAAYMLARPTKSVTLKTPDNVSIKFYPSDIKALGSLLWAKAPSRNRFIGGRCNDKAPPTDPATGRVKSSQCFDTNPGTWHQSMVNQIGSAPRSMVMDVTFDYEVWNQPVYAYKYVYFNPQKMVYASTLAEATVSMAAFTSDKFRSFRGSSAKSVVGVRMDVSYVVETRPSQAETDSPSHDAIQEVTYYYDLELDASNNIIGGEWYTNKHPDFLWTPGKGSHAATSYESQATGSWAQGSAVPSSWRAAAKQASSRQRAPLAAIVEQIISFANGGTQATPHAVGSNVTTEATPAPTPTPPTTPAPPTSTPTPSTPPTSTSNPTTSGAGSSSSSSGTSSSSLPWWRRLLNALFGG</sequence>
<dbReference type="AlphaFoldDB" id="A0A656HFB8"/>
<dbReference type="RefSeq" id="WP_002708032.1">
    <property type="nucleotide sequence ID" value="NZ_JH651384.1"/>
</dbReference>
<feature type="compositionally biased region" description="Low complexity" evidence="1">
    <location>
        <begin position="532"/>
        <end position="556"/>
    </location>
</feature>